<protein>
    <submittedName>
        <fullName evidence="1">Aldose 1-epimerase</fullName>
    </submittedName>
</protein>
<dbReference type="Pfam" id="PF01263">
    <property type="entry name" value="Aldose_epim"/>
    <property type="match status" value="1"/>
</dbReference>
<accession>A0ABQ0H4X6</accession>
<organism evidence="1 2">
    <name type="scientific">Phyllobacterium phragmitis</name>
    <dbReference type="NCBI Taxonomy" id="2670329"/>
    <lineage>
        <taxon>Bacteria</taxon>
        <taxon>Pseudomonadati</taxon>
        <taxon>Pseudomonadota</taxon>
        <taxon>Alphaproteobacteria</taxon>
        <taxon>Hyphomicrobiales</taxon>
        <taxon>Phyllobacteriaceae</taxon>
        <taxon>Phyllobacterium</taxon>
    </lineage>
</organism>
<evidence type="ECO:0000313" key="2">
    <source>
        <dbReference type="Proteomes" id="UP001628091"/>
    </source>
</evidence>
<sequence length="305" mass="33962">MAVHELTFGGLRLRVSTKGGTILGLWWNNGAAEVPLLRPAVSDDADALASGCYPLVPFGNRVAGNRFSFGGVEYVLAPNTDWDRHYLHGEGWQEDWTIKEQTASTITLAFAHRGGNTPYEYRAEQAFSLSQDQLAITLSVENRGDGAMPFGLGWHPYFPMTPRTTLLAPARRFWTEVEGWLPGERAPIPVDLDFSSPSPLPHRWVNNGFEDWSGEALVSWPERQTSLALEADGLFRHAFIFVSDTFFDPGFERDYFCFEPMSHLANGHNLPGLGGLQVLEPGENLSGSIRFRPNTMKSKTSPENF</sequence>
<dbReference type="EMBL" id="BAAFZP010000002">
    <property type="protein sequence ID" value="GAB1583965.1"/>
    <property type="molecule type" value="Genomic_DNA"/>
</dbReference>
<dbReference type="RefSeq" id="WP_407866480.1">
    <property type="nucleotide sequence ID" value="NZ_BAAFZP010000002.1"/>
</dbReference>
<proteinExistence type="predicted"/>
<dbReference type="InterPro" id="IPR011013">
    <property type="entry name" value="Gal_mutarotase_sf_dom"/>
</dbReference>
<reference evidence="1 2" key="1">
    <citation type="submission" date="2024-10" db="EMBL/GenBank/DDBJ databases">
        <title>Isolation, draft genome sequencing and identification of Phyllobacterium sp. NSA23, isolated from leaf soil.</title>
        <authorList>
            <person name="Akita H."/>
        </authorList>
    </citation>
    <scope>NUCLEOTIDE SEQUENCE [LARGE SCALE GENOMIC DNA]</scope>
    <source>
        <strain evidence="1 2">NSA23</strain>
    </source>
</reference>
<dbReference type="CDD" id="cd09021">
    <property type="entry name" value="Aldose_epim_Ec_YphB"/>
    <property type="match status" value="1"/>
</dbReference>
<comment type="caution">
    <text evidence="1">The sequence shown here is derived from an EMBL/GenBank/DDBJ whole genome shotgun (WGS) entry which is preliminary data.</text>
</comment>
<keyword evidence="2" id="KW-1185">Reference proteome</keyword>
<dbReference type="SUPFAM" id="SSF74650">
    <property type="entry name" value="Galactose mutarotase-like"/>
    <property type="match status" value="1"/>
</dbReference>
<dbReference type="Gene3D" id="2.70.98.10">
    <property type="match status" value="1"/>
</dbReference>
<dbReference type="InterPro" id="IPR014718">
    <property type="entry name" value="GH-type_carb-bd"/>
</dbReference>
<gene>
    <name evidence="1" type="ORF">PPNSA23_39080</name>
</gene>
<dbReference type="Proteomes" id="UP001628091">
    <property type="component" value="Unassembled WGS sequence"/>
</dbReference>
<name>A0ABQ0H4X6_9HYPH</name>
<dbReference type="InterPro" id="IPR008183">
    <property type="entry name" value="Aldose_1/G6P_1-epimerase"/>
</dbReference>
<evidence type="ECO:0000313" key="1">
    <source>
        <dbReference type="EMBL" id="GAB1583965.1"/>
    </source>
</evidence>